<dbReference type="PANTHER" id="PTHR33221:SF15">
    <property type="entry name" value="HTH-TYPE TRANSCRIPTIONAL REGULATOR YWGB-RELATED"/>
    <property type="match status" value="1"/>
</dbReference>
<dbReference type="PROSITE" id="PS51197">
    <property type="entry name" value="HTH_RRF2_2"/>
    <property type="match status" value="1"/>
</dbReference>
<dbReference type="NCBIfam" id="TIGR00738">
    <property type="entry name" value="rrf2_super"/>
    <property type="match status" value="1"/>
</dbReference>
<dbReference type="InterPro" id="IPR000944">
    <property type="entry name" value="Tscrpt_reg_Rrf2"/>
</dbReference>
<dbReference type="AlphaFoldDB" id="A0A1I4XK95"/>
<dbReference type="GO" id="GO:0003700">
    <property type="term" value="F:DNA-binding transcription factor activity"/>
    <property type="evidence" value="ECO:0007669"/>
    <property type="project" value="TreeGrafter"/>
</dbReference>
<dbReference type="Pfam" id="PF02082">
    <property type="entry name" value="Rrf2"/>
    <property type="match status" value="1"/>
</dbReference>
<dbReference type="Gene3D" id="1.10.10.10">
    <property type="entry name" value="Winged helix-like DNA-binding domain superfamily/Winged helix DNA-binding domain"/>
    <property type="match status" value="1"/>
</dbReference>
<evidence type="ECO:0000313" key="2">
    <source>
        <dbReference type="Proteomes" id="UP000199149"/>
    </source>
</evidence>
<dbReference type="GO" id="GO:0005829">
    <property type="term" value="C:cytosol"/>
    <property type="evidence" value="ECO:0007669"/>
    <property type="project" value="TreeGrafter"/>
</dbReference>
<dbReference type="OrthoDB" id="9808360at2"/>
<dbReference type="PANTHER" id="PTHR33221">
    <property type="entry name" value="WINGED HELIX-TURN-HELIX TRANSCRIPTIONAL REGULATOR, RRF2 FAMILY"/>
    <property type="match status" value="1"/>
</dbReference>
<name>A0A1I4XK95_9FLAO</name>
<sequence length="144" mass="16052">MFSKACEYGIKACVFIAQESVAGKRVNLKQISKSINSPEAYTAKILQQLVRSNVIASVKGKMGGFEMDPDHLNEVKLVHIIKAIDGDGLYHSCILGLVECDAKKPCALHSRVFEIRNDLRKMLEQTSMFNLIDDIENGLAFLKH</sequence>
<reference evidence="2" key="1">
    <citation type="submission" date="2016-10" db="EMBL/GenBank/DDBJ databases">
        <authorList>
            <person name="Varghese N."/>
            <person name="Submissions S."/>
        </authorList>
    </citation>
    <scope>NUCLEOTIDE SEQUENCE [LARGE SCALE GENOMIC DNA]</scope>
    <source>
        <strain evidence="2">XJ109</strain>
    </source>
</reference>
<proteinExistence type="predicted"/>
<dbReference type="InterPro" id="IPR036390">
    <property type="entry name" value="WH_DNA-bd_sf"/>
</dbReference>
<gene>
    <name evidence="1" type="ORF">SAMN05421738_10941</name>
</gene>
<dbReference type="STRING" id="684065.SAMN05421738_10941"/>
<keyword evidence="2" id="KW-1185">Reference proteome</keyword>
<evidence type="ECO:0000313" key="1">
    <source>
        <dbReference type="EMBL" id="SFN25659.1"/>
    </source>
</evidence>
<dbReference type="Proteomes" id="UP000199149">
    <property type="component" value="Unassembled WGS sequence"/>
</dbReference>
<protein>
    <submittedName>
        <fullName evidence="1">Rrf2 family protein</fullName>
    </submittedName>
</protein>
<dbReference type="SUPFAM" id="SSF46785">
    <property type="entry name" value="Winged helix' DNA-binding domain"/>
    <property type="match status" value="1"/>
</dbReference>
<dbReference type="RefSeq" id="WP_092908467.1">
    <property type="nucleotide sequence ID" value="NZ_FOUZ01000009.1"/>
</dbReference>
<dbReference type="InterPro" id="IPR036388">
    <property type="entry name" value="WH-like_DNA-bd_sf"/>
</dbReference>
<dbReference type="EMBL" id="FOUZ01000009">
    <property type="protein sequence ID" value="SFN25659.1"/>
    <property type="molecule type" value="Genomic_DNA"/>
</dbReference>
<organism evidence="1 2">
    <name type="scientific">Algoriella xinjiangensis</name>
    <dbReference type="NCBI Taxonomy" id="684065"/>
    <lineage>
        <taxon>Bacteria</taxon>
        <taxon>Pseudomonadati</taxon>
        <taxon>Bacteroidota</taxon>
        <taxon>Flavobacteriia</taxon>
        <taxon>Flavobacteriales</taxon>
        <taxon>Weeksellaceae</taxon>
        <taxon>Algoriella</taxon>
    </lineage>
</organism>
<accession>A0A1I4XK95</accession>